<dbReference type="EMBL" id="QGKS01000163">
    <property type="protein sequence ID" value="PWR15948.1"/>
    <property type="molecule type" value="Genomic_DNA"/>
</dbReference>
<protein>
    <submittedName>
        <fullName evidence="2">Uncharacterized protein</fullName>
    </submittedName>
</protein>
<gene>
    <name evidence="2" type="ORF">DKT69_08270</name>
</gene>
<reference evidence="2 3" key="1">
    <citation type="submission" date="2018-05" db="EMBL/GenBank/DDBJ databases">
        <title>Micromonosporas from Atacama Desert.</title>
        <authorList>
            <person name="Carro L."/>
            <person name="Golinska P."/>
            <person name="Klenk H.-P."/>
            <person name="Goodfellow M."/>
        </authorList>
    </citation>
    <scope>NUCLEOTIDE SEQUENCE [LARGE SCALE GENOMIC DNA]</scope>
    <source>
        <strain evidence="2 3">4G51</strain>
    </source>
</reference>
<evidence type="ECO:0000256" key="1">
    <source>
        <dbReference type="SAM" id="MobiDB-lite"/>
    </source>
</evidence>
<comment type="caution">
    <text evidence="2">The sequence shown here is derived from an EMBL/GenBank/DDBJ whole genome shotgun (WGS) entry which is preliminary data.</text>
</comment>
<name>A0A317DMV5_9ACTN</name>
<accession>A0A317DMV5</accession>
<dbReference type="Proteomes" id="UP000246050">
    <property type="component" value="Unassembled WGS sequence"/>
</dbReference>
<organism evidence="2 3">
    <name type="scientific">Micromonospora sicca</name>
    <dbReference type="NCBI Taxonomy" id="2202420"/>
    <lineage>
        <taxon>Bacteria</taxon>
        <taxon>Bacillati</taxon>
        <taxon>Actinomycetota</taxon>
        <taxon>Actinomycetes</taxon>
        <taxon>Micromonosporales</taxon>
        <taxon>Micromonosporaceae</taxon>
        <taxon>Micromonospora</taxon>
    </lineage>
</organism>
<dbReference type="AlphaFoldDB" id="A0A317DMV5"/>
<feature type="region of interest" description="Disordered" evidence="1">
    <location>
        <begin position="70"/>
        <end position="100"/>
    </location>
</feature>
<evidence type="ECO:0000313" key="3">
    <source>
        <dbReference type="Proteomes" id="UP000246050"/>
    </source>
</evidence>
<proteinExistence type="predicted"/>
<evidence type="ECO:0000313" key="2">
    <source>
        <dbReference type="EMBL" id="PWR15948.1"/>
    </source>
</evidence>
<sequence length="100" mass="11484">MRHLDRRLFRFIQALCAEPRQALSHHVLGFVQTRLRIKAAVRAQQHEGMYQPPLAKLLVDPIAHLRGQRRPPRILSLHDPSLTHQSSEGVEPDVSPMSRD</sequence>